<proteinExistence type="predicted"/>
<dbReference type="PANTHER" id="PTHR43266:SF2">
    <property type="entry name" value="MAJOR FACILITATOR SUPERFAMILY (MFS) PROFILE DOMAIN-CONTAINING PROTEIN"/>
    <property type="match status" value="1"/>
</dbReference>
<dbReference type="InterPro" id="IPR020846">
    <property type="entry name" value="MFS_dom"/>
</dbReference>
<evidence type="ECO:0000256" key="1">
    <source>
        <dbReference type="ARBA" id="ARBA00004651"/>
    </source>
</evidence>
<feature type="transmembrane region" description="Helical" evidence="8">
    <location>
        <begin position="453"/>
        <end position="472"/>
    </location>
</feature>
<reference evidence="11" key="1">
    <citation type="submission" date="2015-10" db="EMBL/GenBank/DDBJ databases">
        <authorList>
            <person name="Regsiter A."/>
            <person name="william w."/>
        </authorList>
    </citation>
    <scope>NUCLEOTIDE SEQUENCE [LARGE SCALE GENOMIC DNA]</scope>
</reference>
<dbReference type="InterPro" id="IPR011701">
    <property type="entry name" value="MFS"/>
</dbReference>
<sequence>MRSQDLEKQFKFHQPWAIMKDWETDSLLEIPASTSVELDPVKNGHSTPSFPHVSPEVEDTRTDNNGSFPKLPQDDEERGFLPVLRNKNFLALWSGQLFSQLADKVYLVLMIAIISTRFQQADQTISGWVSAIMMAFTIPAVLFGAGAGGFVDRWSKKAVLVITNLLRGGLVLALPVVLWLFQGQHLGQLPVGFYILLITTFLVSTLTQFFAPAEQSAIPLVVEKRHLLSANSLYTTTMMASVIVGFAVGEPLLALADFMGNLLGFEAIGKELIVGGEYVIAGLILLLLNPKEQNNNSPHEQPHILADLRDGIRYLSNHTLIRNALLQLIILFSIFAALAVLAVRLAEIIPEISSSQFGFLLAAGGAGMGIGATILGHLGHRFAHFQLALMGSLGVAGSLVGLSIFNQQLWPTLSLILCLGIFGAIVAIPMQTTIQAETPEEMRGKVFGLQNNAINIALSLPLALAGFAETLIGLSNVFLSLAGLAIAGGFLTWLISRNAPHIAE</sequence>
<dbReference type="GO" id="GO:0005886">
    <property type="term" value="C:plasma membrane"/>
    <property type="evidence" value="ECO:0007669"/>
    <property type="project" value="UniProtKB-SubCell"/>
</dbReference>
<dbReference type="Pfam" id="PF07690">
    <property type="entry name" value="MFS_1"/>
    <property type="match status" value="1"/>
</dbReference>
<feature type="transmembrane region" description="Helical" evidence="8">
    <location>
        <begin position="357"/>
        <end position="375"/>
    </location>
</feature>
<evidence type="ECO:0000256" key="2">
    <source>
        <dbReference type="ARBA" id="ARBA00022448"/>
    </source>
</evidence>
<feature type="transmembrane region" description="Helical" evidence="8">
    <location>
        <begin position="193"/>
        <end position="211"/>
    </location>
</feature>
<dbReference type="Gene3D" id="1.20.1250.20">
    <property type="entry name" value="MFS general substrate transporter like domains"/>
    <property type="match status" value="1"/>
</dbReference>
<evidence type="ECO:0000256" key="4">
    <source>
        <dbReference type="ARBA" id="ARBA00022692"/>
    </source>
</evidence>
<gene>
    <name evidence="10" type="ORF">PL921480092</name>
</gene>
<name>A0A1J1LUU5_9CYAN</name>
<evidence type="ECO:0000256" key="7">
    <source>
        <dbReference type="SAM" id="MobiDB-lite"/>
    </source>
</evidence>
<dbReference type="PANTHER" id="PTHR43266">
    <property type="entry name" value="MACROLIDE-EFFLUX PROTEIN"/>
    <property type="match status" value="1"/>
</dbReference>
<keyword evidence="11" id="KW-1185">Reference proteome</keyword>
<feature type="transmembrane region" description="Helical" evidence="8">
    <location>
        <begin position="232"/>
        <end position="256"/>
    </location>
</feature>
<keyword evidence="3" id="KW-1003">Cell membrane</keyword>
<feature type="transmembrane region" description="Helical" evidence="8">
    <location>
        <begin position="125"/>
        <end position="151"/>
    </location>
</feature>
<evidence type="ECO:0000313" key="11">
    <source>
        <dbReference type="Proteomes" id="UP000184315"/>
    </source>
</evidence>
<dbReference type="CDD" id="cd06173">
    <property type="entry name" value="MFS_MefA_like"/>
    <property type="match status" value="1"/>
</dbReference>
<evidence type="ECO:0000256" key="5">
    <source>
        <dbReference type="ARBA" id="ARBA00022989"/>
    </source>
</evidence>
<evidence type="ECO:0000256" key="6">
    <source>
        <dbReference type="ARBA" id="ARBA00023136"/>
    </source>
</evidence>
<dbReference type="EMBL" id="CZDF01000188">
    <property type="protein sequence ID" value="CUR35982.1"/>
    <property type="molecule type" value="Genomic_DNA"/>
</dbReference>
<accession>A0A1J1LUU5</accession>
<organism evidence="10 11">
    <name type="scientific">Planktothrix tepida PCC 9214</name>
    <dbReference type="NCBI Taxonomy" id="671072"/>
    <lineage>
        <taxon>Bacteria</taxon>
        <taxon>Bacillati</taxon>
        <taxon>Cyanobacteriota</taxon>
        <taxon>Cyanophyceae</taxon>
        <taxon>Oscillatoriophycideae</taxon>
        <taxon>Oscillatoriales</taxon>
        <taxon>Microcoleaceae</taxon>
        <taxon>Planktothrix</taxon>
    </lineage>
</organism>
<evidence type="ECO:0000256" key="8">
    <source>
        <dbReference type="SAM" id="Phobius"/>
    </source>
</evidence>
<dbReference type="Proteomes" id="UP000184315">
    <property type="component" value="Unassembled WGS sequence"/>
</dbReference>
<dbReference type="SUPFAM" id="SSF103473">
    <property type="entry name" value="MFS general substrate transporter"/>
    <property type="match status" value="1"/>
</dbReference>
<dbReference type="AlphaFoldDB" id="A0A1J1LUU5"/>
<feature type="transmembrane region" description="Helical" evidence="8">
    <location>
        <begin position="387"/>
        <end position="406"/>
    </location>
</feature>
<evidence type="ECO:0000256" key="3">
    <source>
        <dbReference type="ARBA" id="ARBA00022475"/>
    </source>
</evidence>
<feature type="domain" description="Major facilitator superfamily (MFS) profile" evidence="9">
    <location>
        <begin position="319"/>
        <end position="504"/>
    </location>
</feature>
<dbReference type="PROSITE" id="PS50850">
    <property type="entry name" value="MFS"/>
    <property type="match status" value="1"/>
</dbReference>
<keyword evidence="5 8" id="KW-1133">Transmembrane helix</keyword>
<feature type="transmembrane region" description="Helical" evidence="8">
    <location>
        <begin position="324"/>
        <end position="345"/>
    </location>
</feature>
<feature type="transmembrane region" description="Helical" evidence="8">
    <location>
        <begin position="158"/>
        <end position="181"/>
    </location>
</feature>
<comment type="subcellular location">
    <subcellularLocation>
        <location evidence="1">Cell membrane</location>
        <topology evidence="1">Multi-pass membrane protein</topology>
    </subcellularLocation>
</comment>
<keyword evidence="4 8" id="KW-0812">Transmembrane</keyword>
<dbReference type="STRING" id="671072.PL921480092"/>
<feature type="transmembrane region" description="Helical" evidence="8">
    <location>
        <begin position="412"/>
        <end position="432"/>
    </location>
</feature>
<dbReference type="InterPro" id="IPR036259">
    <property type="entry name" value="MFS_trans_sf"/>
</dbReference>
<feature type="transmembrane region" description="Helical" evidence="8">
    <location>
        <begin position="101"/>
        <end position="119"/>
    </location>
</feature>
<keyword evidence="6 8" id="KW-0472">Membrane</keyword>
<protein>
    <submittedName>
        <fullName evidence="10">Major facilitator transporter</fullName>
    </submittedName>
</protein>
<evidence type="ECO:0000313" key="10">
    <source>
        <dbReference type="EMBL" id="CUR35982.1"/>
    </source>
</evidence>
<dbReference type="GO" id="GO:0022857">
    <property type="term" value="F:transmembrane transporter activity"/>
    <property type="evidence" value="ECO:0007669"/>
    <property type="project" value="InterPro"/>
</dbReference>
<keyword evidence="2" id="KW-0813">Transport</keyword>
<feature type="region of interest" description="Disordered" evidence="7">
    <location>
        <begin position="38"/>
        <end position="71"/>
    </location>
</feature>
<evidence type="ECO:0000259" key="9">
    <source>
        <dbReference type="PROSITE" id="PS50850"/>
    </source>
</evidence>
<feature type="transmembrane region" description="Helical" evidence="8">
    <location>
        <begin position="478"/>
        <end position="496"/>
    </location>
</feature>